<feature type="domain" description="S1-like" evidence="2">
    <location>
        <begin position="18"/>
        <end position="97"/>
    </location>
</feature>
<protein>
    <recommendedName>
        <fullName evidence="2">S1-like domain-containing protein</fullName>
    </recommendedName>
</protein>
<dbReference type="Pfam" id="PF01176">
    <property type="entry name" value="eIF-1a"/>
    <property type="match status" value="1"/>
</dbReference>
<dbReference type="PROSITE" id="PS50832">
    <property type="entry name" value="S1_IF1_TYPE"/>
    <property type="match status" value="1"/>
</dbReference>
<accession>A0A6C0D7D7</accession>
<dbReference type="GO" id="GO:0003723">
    <property type="term" value="F:RNA binding"/>
    <property type="evidence" value="ECO:0007669"/>
    <property type="project" value="InterPro"/>
</dbReference>
<dbReference type="CDD" id="cd05793">
    <property type="entry name" value="S1_IF1A"/>
    <property type="match status" value="1"/>
</dbReference>
<dbReference type="GO" id="GO:0003743">
    <property type="term" value="F:translation initiation factor activity"/>
    <property type="evidence" value="ECO:0007669"/>
    <property type="project" value="InterPro"/>
</dbReference>
<sequence>MPNLTGGKNYKKTKHSSEAPKYVEKTDDQLFGRVLQVLGNRNTLVYCNDNEVRLCHIRGSIRKDMWIGVGDVVLISIRDLNDKSDKYQKGDILHKYDRDYYSKLKKEKGFNEKLLLTLETADSTQLKRFKELKFTNSLVNNDDGDIFDHEDNHEELDDEDIDAI</sequence>
<dbReference type="SUPFAM" id="SSF50249">
    <property type="entry name" value="Nucleic acid-binding proteins"/>
    <property type="match status" value="1"/>
</dbReference>
<dbReference type="InterPro" id="IPR012340">
    <property type="entry name" value="NA-bd_OB-fold"/>
</dbReference>
<evidence type="ECO:0000256" key="1">
    <source>
        <dbReference type="SAM" id="MobiDB-lite"/>
    </source>
</evidence>
<dbReference type="PANTHER" id="PTHR21668">
    <property type="entry name" value="EIF-1A"/>
    <property type="match status" value="1"/>
</dbReference>
<reference evidence="3" key="1">
    <citation type="journal article" date="2020" name="Nature">
        <title>Giant virus diversity and host interactions through global metagenomics.</title>
        <authorList>
            <person name="Schulz F."/>
            <person name="Roux S."/>
            <person name="Paez-Espino D."/>
            <person name="Jungbluth S."/>
            <person name="Walsh D.A."/>
            <person name="Denef V.J."/>
            <person name="McMahon K.D."/>
            <person name="Konstantinidis K.T."/>
            <person name="Eloe-Fadrosh E.A."/>
            <person name="Kyrpides N.C."/>
            <person name="Woyke T."/>
        </authorList>
    </citation>
    <scope>NUCLEOTIDE SEQUENCE</scope>
    <source>
        <strain evidence="3">GVMAG-M-3300023174-129</strain>
    </source>
</reference>
<feature type="region of interest" description="Disordered" evidence="1">
    <location>
        <begin position="1"/>
        <end position="20"/>
    </location>
</feature>
<dbReference type="InterPro" id="IPR006196">
    <property type="entry name" value="RNA-binding_domain_S1_IF1"/>
</dbReference>
<dbReference type="InterPro" id="IPR001253">
    <property type="entry name" value="TIF_eIF-1A"/>
</dbReference>
<dbReference type="Gene3D" id="2.40.50.140">
    <property type="entry name" value="Nucleic acid-binding proteins"/>
    <property type="match status" value="1"/>
</dbReference>
<evidence type="ECO:0000259" key="2">
    <source>
        <dbReference type="PROSITE" id="PS50832"/>
    </source>
</evidence>
<proteinExistence type="inferred from homology"/>
<organism evidence="3">
    <name type="scientific">viral metagenome</name>
    <dbReference type="NCBI Taxonomy" id="1070528"/>
    <lineage>
        <taxon>unclassified sequences</taxon>
        <taxon>metagenomes</taxon>
        <taxon>organismal metagenomes</taxon>
    </lineage>
</organism>
<dbReference type="HAMAP" id="MF_00216">
    <property type="entry name" value="aIF_1A"/>
    <property type="match status" value="1"/>
</dbReference>
<name>A0A6C0D7D7_9ZZZZ</name>
<dbReference type="SMART" id="SM00652">
    <property type="entry name" value="eIF1a"/>
    <property type="match status" value="1"/>
</dbReference>
<evidence type="ECO:0000313" key="3">
    <source>
        <dbReference type="EMBL" id="QHT12427.1"/>
    </source>
</evidence>
<dbReference type="AlphaFoldDB" id="A0A6C0D7D7"/>
<dbReference type="EMBL" id="MN739545">
    <property type="protein sequence ID" value="QHT12427.1"/>
    <property type="molecule type" value="Genomic_DNA"/>
</dbReference>